<protein>
    <submittedName>
        <fullName evidence="6">Flagellar hook-associated protein FlgL</fullName>
    </submittedName>
</protein>
<dbReference type="GO" id="GO:0009424">
    <property type="term" value="C:bacterial-type flagellum hook"/>
    <property type="evidence" value="ECO:0007669"/>
    <property type="project" value="InterPro"/>
</dbReference>
<feature type="domain" description="Flagellin C-terminal" evidence="5">
    <location>
        <begin position="217"/>
        <end position="294"/>
    </location>
</feature>
<dbReference type="InterPro" id="IPR001492">
    <property type="entry name" value="Flagellin"/>
</dbReference>
<evidence type="ECO:0000256" key="2">
    <source>
        <dbReference type="ARBA" id="ARBA00005709"/>
    </source>
</evidence>
<evidence type="ECO:0000313" key="7">
    <source>
        <dbReference type="Proteomes" id="UP000683575"/>
    </source>
</evidence>
<dbReference type="EMBL" id="CP077062">
    <property type="protein sequence ID" value="QWZ08478.1"/>
    <property type="molecule type" value="Genomic_DNA"/>
</dbReference>
<proteinExistence type="inferred from homology"/>
<sequence>MSSARITQRLMVERSLSSLQLGLGRLSTAQEKLSTGRVINRPSDSPTGTNDAMRLRADLAANAQYSRNADDGSSWLGQADSTMTSMLDSVRRARDLMVQGASTGSAGTDARTALAAELTQIRSGLIDEANTTHLGRPLFGGTTVGPQAYDASGAYVGDTNSINRTVGKGVSVAVNVTGPAAFSSGTDDLFTVLSDAIDQLQNNPSAVSGTLTRLDAVSGSMRNALADIGTRANRIDTATSALASSKLDNTKSLSDVENVDVASAIVDLQMQEVAYQAALGATSRVLQPTLLDFLR</sequence>
<dbReference type="NCBIfam" id="TIGR02550">
    <property type="entry name" value="flagell_flgL"/>
    <property type="match status" value="1"/>
</dbReference>
<keyword evidence="6" id="KW-0969">Cilium</keyword>
<dbReference type="GO" id="GO:0071973">
    <property type="term" value="P:bacterial-type flagellum-dependent cell motility"/>
    <property type="evidence" value="ECO:0007669"/>
    <property type="project" value="InterPro"/>
</dbReference>
<dbReference type="RefSeq" id="WP_216939968.1">
    <property type="nucleotide sequence ID" value="NZ_CP077062.1"/>
</dbReference>
<comment type="similarity">
    <text evidence="2">Belongs to the bacterial flagellin family.</text>
</comment>
<dbReference type="PANTHER" id="PTHR42792:SF1">
    <property type="entry name" value="FLAGELLAR HOOK-ASSOCIATED PROTEIN 3"/>
    <property type="match status" value="1"/>
</dbReference>
<dbReference type="GO" id="GO:0005198">
    <property type="term" value="F:structural molecule activity"/>
    <property type="evidence" value="ECO:0007669"/>
    <property type="project" value="InterPro"/>
</dbReference>
<comment type="subcellular location">
    <subcellularLocation>
        <location evidence="1">Bacterial flagellum</location>
    </subcellularLocation>
</comment>
<dbReference type="PANTHER" id="PTHR42792">
    <property type="entry name" value="FLAGELLIN"/>
    <property type="match status" value="1"/>
</dbReference>
<accession>A0A975T086</accession>
<dbReference type="Proteomes" id="UP000683575">
    <property type="component" value="Chromosome"/>
</dbReference>
<feature type="domain" description="Flagellin N-terminal" evidence="4">
    <location>
        <begin position="18"/>
        <end position="138"/>
    </location>
</feature>
<organism evidence="6 7">
    <name type="scientific">Nocardioides panacis</name>
    <dbReference type="NCBI Taxonomy" id="2849501"/>
    <lineage>
        <taxon>Bacteria</taxon>
        <taxon>Bacillati</taxon>
        <taxon>Actinomycetota</taxon>
        <taxon>Actinomycetes</taxon>
        <taxon>Propionibacteriales</taxon>
        <taxon>Nocardioidaceae</taxon>
        <taxon>Nocardioides</taxon>
    </lineage>
</organism>
<keyword evidence="3" id="KW-0975">Bacterial flagellum</keyword>
<dbReference type="InterPro" id="IPR013384">
    <property type="entry name" value="Flagell_FlgL"/>
</dbReference>
<evidence type="ECO:0000259" key="4">
    <source>
        <dbReference type="Pfam" id="PF00669"/>
    </source>
</evidence>
<keyword evidence="6" id="KW-0282">Flagellum</keyword>
<dbReference type="InterPro" id="IPR046358">
    <property type="entry name" value="Flagellin_C"/>
</dbReference>
<evidence type="ECO:0000259" key="5">
    <source>
        <dbReference type="Pfam" id="PF00700"/>
    </source>
</evidence>
<evidence type="ECO:0000256" key="3">
    <source>
        <dbReference type="ARBA" id="ARBA00023143"/>
    </source>
</evidence>
<dbReference type="InterPro" id="IPR001029">
    <property type="entry name" value="Flagellin_N"/>
</dbReference>
<keyword evidence="7" id="KW-1185">Reference proteome</keyword>
<dbReference type="Pfam" id="PF00700">
    <property type="entry name" value="Flagellin_C"/>
    <property type="match status" value="1"/>
</dbReference>
<dbReference type="AlphaFoldDB" id="A0A975T086"/>
<name>A0A975T086_9ACTN</name>
<gene>
    <name evidence="6" type="primary">flgL</name>
    <name evidence="6" type="ORF">KRR39_00965</name>
</gene>
<evidence type="ECO:0000313" key="6">
    <source>
        <dbReference type="EMBL" id="QWZ08478.1"/>
    </source>
</evidence>
<dbReference type="KEGG" id="nps:KRR39_00965"/>
<evidence type="ECO:0000256" key="1">
    <source>
        <dbReference type="ARBA" id="ARBA00004365"/>
    </source>
</evidence>
<dbReference type="Pfam" id="PF00669">
    <property type="entry name" value="Flagellin_N"/>
    <property type="match status" value="1"/>
</dbReference>
<reference evidence="6" key="1">
    <citation type="submission" date="2021-06" db="EMBL/GenBank/DDBJ databases">
        <title>Complete genome sequence of Nocardioides sp. G188.</title>
        <authorList>
            <person name="Im W.-T."/>
        </authorList>
    </citation>
    <scope>NUCLEOTIDE SEQUENCE</scope>
    <source>
        <strain evidence="6">G188</strain>
    </source>
</reference>
<keyword evidence="6" id="KW-0966">Cell projection</keyword>